<name>A0A173YBT2_9FIRM</name>
<evidence type="ECO:0000313" key="5">
    <source>
        <dbReference type="EMBL" id="CUN61279.1"/>
    </source>
</evidence>
<proteinExistence type="predicted"/>
<dbReference type="PROSITE" id="PS50975">
    <property type="entry name" value="ATP_GRASP"/>
    <property type="match status" value="1"/>
</dbReference>
<dbReference type="Gene3D" id="3.30.1490.20">
    <property type="entry name" value="ATP-grasp fold, A domain"/>
    <property type="match status" value="1"/>
</dbReference>
<reference evidence="5 6" key="1">
    <citation type="submission" date="2015-09" db="EMBL/GenBank/DDBJ databases">
        <authorList>
            <consortium name="Pathogen Informatics"/>
        </authorList>
    </citation>
    <scope>NUCLEOTIDE SEQUENCE [LARGE SCALE GENOMIC DNA]</scope>
    <source>
        <strain evidence="5 6">2789STDY5834863</strain>
    </source>
</reference>
<dbReference type="InterPro" id="IPR016185">
    <property type="entry name" value="PreATP-grasp_dom_sf"/>
</dbReference>
<feature type="domain" description="ATP-grasp" evidence="4">
    <location>
        <begin position="109"/>
        <end position="311"/>
    </location>
</feature>
<dbReference type="InterPro" id="IPR011761">
    <property type="entry name" value="ATP-grasp"/>
</dbReference>
<dbReference type="AlphaFoldDB" id="A0A173YBT2"/>
<dbReference type="SUPFAM" id="SSF52440">
    <property type="entry name" value="PreATP-grasp domain"/>
    <property type="match status" value="1"/>
</dbReference>
<organism evidence="5 6">
    <name type="scientific">Blautia wexlerae</name>
    <dbReference type="NCBI Taxonomy" id="418240"/>
    <lineage>
        <taxon>Bacteria</taxon>
        <taxon>Bacillati</taxon>
        <taxon>Bacillota</taxon>
        <taxon>Clostridia</taxon>
        <taxon>Lachnospirales</taxon>
        <taxon>Lachnospiraceae</taxon>
        <taxon>Blautia</taxon>
    </lineage>
</organism>
<dbReference type="EMBL" id="CYZN01000003">
    <property type="protein sequence ID" value="CUN61279.1"/>
    <property type="molecule type" value="Genomic_DNA"/>
</dbReference>
<evidence type="ECO:0000259" key="4">
    <source>
        <dbReference type="PROSITE" id="PS50975"/>
    </source>
</evidence>
<dbReference type="GO" id="GO:0004088">
    <property type="term" value="F:carbamoyl-phosphate synthase (glutamine-hydrolyzing) activity"/>
    <property type="evidence" value="ECO:0007669"/>
    <property type="project" value="UniProtKB-EC"/>
</dbReference>
<keyword evidence="3" id="KW-0547">Nucleotide-binding</keyword>
<dbReference type="Proteomes" id="UP000095431">
    <property type="component" value="Unassembled WGS sequence"/>
</dbReference>
<keyword evidence="3" id="KW-0067">ATP-binding</keyword>
<dbReference type="PANTHER" id="PTHR11609">
    <property type="entry name" value="PURINE BIOSYNTHESIS PROTEIN 6/7, PUR6/7"/>
    <property type="match status" value="1"/>
</dbReference>
<gene>
    <name evidence="5" type="primary">carB_1</name>
    <name evidence="5" type="ORF">ERS852478_00619</name>
</gene>
<dbReference type="Pfam" id="PF07478">
    <property type="entry name" value="Dala_Dala_lig_C"/>
    <property type="match status" value="1"/>
</dbReference>
<dbReference type="InterPro" id="IPR011095">
    <property type="entry name" value="Dala_Dala_lig_C"/>
</dbReference>
<dbReference type="GO" id="GO:0071555">
    <property type="term" value="P:cell wall organization"/>
    <property type="evidence" value="ECO:0007669"/>
    <property type="project" value="UniProtKB-KW"/>
</dbReference>
<dbReference type="eggNOG" id="COG0027">
    <property type="taxonomic scope" value="Bacteria"/>
</dbReference>
<dbReference type="SUPFAM" id="SSF56059">
    <property type="entry name" value="Glutathione synthetase ATP-binding domain-like"/>
    <property type="match status" value="1"/>
</dbReference>
<dbReference type="Gene3D" id="3.40.50.20">
    <property type="match status" value="1"/>
</dbReference>
<dbReference type="GO" id="GO:0005524">
    <property type="term" value="F:ATP binding"/>
    <property type="evidence" value="ECO:0007669"/>
    <property type="project" value="UniProtKB-UniRule"/>
</dbReference>
<dbReference type="RefSeq" id="WP_020993493.1">
    <property type="nucleotide sequence ID" value="NZ_BTHH01000002.1"/>
</dbReference>
<dbReference type="EC" id="6.3.5.5" evidence="5"/>
<dbReference type="PANTHER" id="PTHR11609:SF5">
    <property type="entry name" value="PHOSPHORIBOSYLAMINOIMIDAZOLE CARBOXYLASE"/>
    <property type="match status" value="1"/>
</dbReference>
<protein>
    <submittedName>
        <fullName evidence="5">Carbamoyl-phosphate synthase large chain</fullName>
        <ecNumber evidence="5">6.3.5.5</ecNumber>
    </submittedName>
</protein>
<evidence type="ECO:0000313" key="6">
    <source>
        <dbReference type="Proteomes" id="UP000095431"/>
    </source>
</evidence>
<accession>A0A173YBT2</accession>
<keyword evidence="2" id="KW-0961">Cell wall biogenesis/degradation</keyword>
<evidence type="ECO:0000256" key="2">
    <source>
        <dbReference type="ARBA" id="ARBA00023316"/>
    </source>
</evidence>
<evidence type="ECO:0000256" key="1">
    <source>
        <dbReference type="ARBA" id="ARBA00022598"/>
    </source>
</evidence>
<evidence type="ECO:0000256" key="3">
    <source>
        <dbReference type="PROSITE-ProRule" id="PRU00409"/>
    </source>
</evidence>
<dbReference type="GO" id="GO:0046872">
    <property type="term" value="F:metal ion binding"/>
    <property type="evidence" value="ECO:0007669"/>
    <property type="project" value="InterPro"/>
</dbReference>
<dbReference type="GO" id="GO:0008716">
    <property type="term" value="F:D-alanine-D-alanine ligase activity"/>
    <property type="evidence" value="ECO:0007669"/>
    <property type="project" value="InterPro"/>
</dbReference>
<sequence length="432" mass="49978">MKHKVLILGTLGEFTELVKKAKEKGYETVVCDGYADGIARTYADKAYTIPVTDVDAIALMCREEGVDGIITSFSDLLLECMVKIADKAGLPCYLKPEQLSWYRDKSACRDVLDKLGLPAPGFRKISVELLKQGSEEEIQQSIANLQYPLISKPLDKYGSRGIFIIHHSDEVRKKALQTAEYTDCQEILVEEYNDGYEFNMMTWVMDGKVNVISIADREKTEMEEGMLPLSTRNVYPSRFLAEVEKSATDILQNYIRYTGQTEGALSMQFFWKPGRGIQVCEIAGRFFGYEHELTDMVYGFQTEELLLDYLYEKDRIKEMFDRHDIYHPVKYGAVLYFQGRQLQIADQTAACELAKEKCVVKPWIFYKEGEHVIEYGPNPYLALYYIETENRRQLEMETEKFFSEMSIRDPEGREVAYRNKIPEYEKEKKTDD</sequence>
<dbReference type="InterPro" id="IPR013815">
    <property type="entry name" value="ATP_grasp_subdomain_1"/>
</dbReference>
<keyword evidence="1 5" id="KW-0436">Ligase</keyword>
<dbReference type="GO" id="GO:0005829">
    <property type="term" value="C:cytosol"/>
    <property type="evidence" value="ECO:0007669"/>
    <property type="project" value="TreeGrafter"/>
</dbReference>
<dbReference type="Gene3D" id="3.30.470.20">
    <property type="entry name" value="ATP-grasp fold, B domain"/>
    <property type="match status" value="1"/>
</dbReference>